<sequence length="649" mass="73422">MSANRMDTTLSVIPNDMYFTPTPEAANEALACLSQLFPYADNYKVEIFSEPRFICPELLAESVTCPVCHTNSIRIGPIGSAERKWFAQIDEEMNDQPIEGVTAVLPACGHSVPFAQLNFNYPAGFARFVLRANHSLWNDEYLSPGAPLTEQKAALEAILGVPVDVVQTVYALLRSDRKIIEQLVGSSDDSRLTAAFELDAYPKGHFEDHSIADFYIEDMAERLLTAFRTTKHIKVKEWILRLISWANFVNEEVLAIAATELKRPTEKTLMSPILNLIQQRPQHFQHLKTEIKWLAGHTDQDIRWLCAMTLNRLLLDDGDFEVIRSLLFQADSNTRIYARLAFQKMIGSRALSDEEQSIMLLSLADPPAAFWKDQALVQAGARRVAVRYGENCFTSARKYYLTELTNISDRPIRVLKFASYVKDDESFRLGNFTGAWFTEKDFVSWYATPDTGWIQPGDSVCDDSNYGGDNDGFWAYWCCNDRDERFLAMSHQLSSATGGQVFSLSERPSGLPADPFSPCPKGMLNRLKDFTTQCLTLARNHAAREISYDEEGVRWLDDIIEQQRNSIKPANKIELVEIFGAFLGECIIRNYGGTWARYDEAICVQQSGKDAIFPFNSVFKQFENGRSGGDSVLGMYRSIAAQMRRKLKE</sequence>
<evidence type="ECO:0008006" key="3">
    <source>
        <dbReference type="Google" id="ProtNLM"/>
    </source>
</evidence>
<protein>
    <recommendedName>
        <fullName evidence="3">EH domain-containing protein</fullName>
    </recommendedName>
</protein>
<dbReference type="RefSeq" id="WP_309482380.1">
    <property type="nucleotide sequence ID" value="NZ_CP133720.1"/>
</dbReference>
<organism evidence="1 2">
    <name type="scientific">Undibacterium cyanobacteriorum</name>
    <dbReference type="NCBI Taxonomy" id="3073561"/>
    <lineage>
        <taxon>Bacteria</taxon>
        <taxon>Pseudomonadati</taxon>
        <taxon>Pseudomonadota</taxon>
        <taxon>Betaproteobacteria</taxon>
        <taxon>Burkholderiales</taxon>
        <taxon>Oxalobacteraceae</taxon>
        <taxon>Undibacterium</taxon>
    </lineage>
</organism>
<proteinExistence type="predicted"/>
<evidence type="ECO:0000313" key="1">
    <source>
        <dbReference type="EMBL" id="WMW80889.1"/>
    </source>
</evidence>
<evidence type="ECO:0000313" key="2">
    <source>
        <dbReference type="Proteomes" id="UP001181355"/>
    </source>
</evidence>
<dbReference type="EMBL" id="CP133720">
    <property type="protein sequence ID" value="WMW80889.1"/>
    <property type="molecule type" value="Genomic_DNA"/>
</dbReference>
<dbReference type="Proteomes" id="UP001181355">
    <property type="component" value="Chromosome"/>
</dbReference>
<keyword evidence="2" id="KW-1185">Reference proteome</keyword>
<name>A0ABY9RJP2_9BURK</name>
<accession>A0ABY9RJP2</accession>
<reference evidence="1" key="1">
    <citation type="submission" date="2023-09" db="EMBL/GenBank/DDBJ databases">
        <title>Undibacterium sp. 20NA77.5 isolated from freshwater.</title>
        <authorList>
            <person name="Le V."/>
            <person name="Ko S.-R."/>
            <person name="Ahn C.-Y."/>
            <person name="Oh H.-M."/>
        </authorList>
    </citation>
    <scope>NUCLEOTIDE SEQUENCE</scope>
    <source>
        <strain evidence="1">20NA77.5</strain>
    </source>
</reference>
<gene>
    <name evidence="1" type="ORF">RF679_01080</name>
</gene>